<keyword evidence="4" id="KW-0547">Nucleotide-binding</keyword>
<name>A0ABU6YQ72_9FABA</name>
<evidence type="ECO:0000256" key="1">
    <source>
        <dbReference type="ARBA" id="ARBA00012513"/>
    </source>
</evidence>
<dbReference type="SUPFAM" id="SSF56112">
    <property type="entry name" value="Protein kinase-like (PK-like)"/>
    <property type="match status" value="1"/>
</dbReference>
<evidence type="ECO:0000256" key="8">
    <source>
        <dbReference type="ARBA" id="ARBA00048679"/>
    </source>
</evidence>
<protein>
    <recommendedName>
        <fullName evidence="1">non-specific serine/threonine protein kinase</fullName>
        <ecNumber evidence="1">2.7.11.1</ecNumber>
    </recommendedName>
</protein>
<evidence type="ECO:0000313" key="10">
    <source>
        <dbReference type="EMBL" id="MED6211586.1"/>
    </source>
</evidence>
<organism evidence="10 11">
    <name type="scientific">Stylosanthes scabra</name>
    <dbReference type="NCBI Taxonomy" id="79078"/>
    <lineage>
        <taxon>Eukaryota</taxon>
        <taxon>Viridiplantae</taxon>
        <taxon>Streptophyta</taxon>
        <taxon>Embryophyta</taxon>
        <taxon>Tracheophyta</taxon>
        <taxon>Spermatophyta</taxon>
        <taxon>Magnoliopsida</taxon>
        <taxon>eudicotyledons</taxon>
        <taxon>Gunneridae</taxon>
        <taxon>Pentapetalae</taxon>
        <taxon>rosids</taxon>
        <taxon>fabids</taxon>
        <taxon>Fabales</taxon>
        <taxon>Fabaceae</taxon>
        <taxon>Papilionoideae</taxon>
        <taxon>50 kb inversion clade</taxon>
        <taxon>dalbergioids sensu lato</taxon>
        <taxon>Dalbergieae</taxon>
        <taxon>Pterocarpus clade</taxon>
        <taxon>Stylosanthes</taxon>
    </lineage>
</organism>
<accession>A0ABU6YQ72</accession>
<evidence type="ECO:0000256" key="4">
    <source>
        <dbReference type="ARBA" id="ARBA00022741"/>
    </source>
</evidence>
<evidence type="ECO:0000256" key="7">
    <source>
        <dbReference type="ARBA" id="ARBA00047899"/>
    </source>
</evidence>
<sequence>EARVSDFGTARFLKPDSSIWTSFAGTYGYAAPELAYSMVVTEKSDVFSFGVLALEIISGKHPADLVLHIQASSDSNMIKLNEILDPRLSHPTNEHILKALALIVNISVSCLQTSPQIRPTMRNIVRLLEVEAADKY</sequence>
<feature type="non-terminal residue" evidence="10">
    <location>
        <position position="1"/>
    </location>
</feature>
<keyword evidence="5" id="KW-0418">Kinase</keyword>
<comment type="caution">
    <text evidence="10">The sequence shown here is derived from an EMBL/GenBank/DDBJ whole genome shotgun (WGS) entry which is preliminary data.</text>
</comment>
<dbReference type="Pfam" id="PF00069">
    <property type="entry name" value="Pkinase"/>
    <property type="match status" value="1"/>
</dbReference>
<comment type="catalytic activity">
    <reaction evidence="8">
        <text>L-seryl-[protein] + ATP = O-phospho-L-seryl-[protein] + ADP + H(+)</text>
        <dbReference type="Rhea" id="RHEA:17989"/>
        <dbReference type="Rhea" id="RHEA-COMP:9863"/>
        <dbReference type="Rhea" id="RHEA-COMP:11604"/>
        <dbReference type="ChEBI" id="CHEBI:15378"/>
        <dbReference type="ChEBI" id="CHEBI:29999"/>
        <dbReference type="ChEBI" id="CHEBI:30616"/>
        <dbReference type="ChEBI" id="CHEBI:83421"/>
        <dbReference type="ChEBI" id="CHEBI:456216"/>
        <dbReference type="EC" id="2.7.11.1"/>
    </reaction>
</comment>
<evidence type="ECO:0000259" key="9">
    <source>
        <dbReference type="PROSITE" id="PS50011"/>
    </source>
</evidence>
<evidence type="ECO:0000313" key="11">
    <source>
        <dbReference type="Proteomes" id="UP001341840"/>
    </source>
</evidence>
<evidence type="ECO:0000256" key="5">
    <source>
        <dbReference type="ARBA" id="ARBA00022777"/>
    </source>
</evidence>
<proteinExistence type="predicted"/>
<dbReference type="EC" id="2.7.11.1" evidence="1"/>
<feature type="domain" description="Protein kinase" evidence="9">
    <location>
        <begin position="1"/>
        <end position="136"/>
    </location>
</feature>
<evidence type="ECO:0000256" key="6">
    <source>
        <dbReference type="ARBA" id="ARBA00022840"/>
    </source>
</evidence>
<dbReference type="Gene3D" id="1.10.510.10">
    <property type="entry name" value="Transferase(Phosphotransferase) domain 1"/>
    <property type="match status" value="1"/>
</dbReference>
<keyword evidence="11" id="KW-1185">Reference proteome</keyword>
<dbReference type="Proteomes" id="UP001341840">
    <property type="component" value="Unassembled WGS sequence"/>
</dbReference>
<keyword evidence="2" id="KW-0723">Serine/threonine-protein kinase</keyword>
<comment type="catalytic activity">
    <reaction evidence="7">
        <text>L-threonyl-[protein] + ATP = O-phospho-L-threonyl-[protein] + ADP + H(+)</text>
        <dbReference type="Rhea" id="RHEA:46608"/>
        <dbReference type="Rhea" id="RHEA-COMP:11060"/>
        <dbReference type="Rhea" id="RHEA-COMP:11605"/>
        <dbReference type="ChEBI" id="CHEBI:15378"/>
        <dbReference type="ChEBI" id="CHEBI:30013"/>
        <dbReference type="ChEBI" id="CHEBI:30616"/>
        <dbReference type="ChEBI" id="CHEBI:61977"/>
        <dbReference type="ChEBI" id="CHEBI:456216"/>
        <dbReference type="EC" id="2.7.11.1"/>
    </reaction>
</comment>
<dbReference type="PANTHER" id="PTHR48005">
    <property type="entry name" value="LEUCINE RICH REPEAT KINASE 2"/>
    <property type="match status" value="1"/>
</dbReference>
<evidence type="ECO:0000256" key="3">
    <source>
        <dbReference type="ARBA" id="ARBA00022679"/>
    </source>
</evidence>
<dbReference type="PROSITE" id="PS50011">
    <property type="entry name" value="PROTEIN_KINASE_DOM"/>
    <property type="match status" value="1"/>
</dbReference>
<keyword evidence="6" id="KW-0067">ATP-binding</keyword>
<dbReference type="EMBL" id="JASCZI010242608">
    <property type="protein sequence ID" value="MED6211586.1"/>
    <property type="molecule type" value="Genomic_DNA"/>
</dbReference>
<evidence type="ECO:0000256" key="2">
    <source>
        <dbReference type="ARBA" id="ARBA00022527"/>
    </source>
</evidence>
<dbReference type="InterPro" id="IPR000719">
    <property type="entry name" value="Prot_kinase_dom"/>
</dbReference>
<dbReference type="InterPro" id="IPR051420">
    <property type="entry name" value="Ser_Thr_Kinases_DiverseReg"/>
</dbReference>
<reference evidence="10 11" key="1">
    <citation type="journal article" date="2023" name="Plants (Basel)">
        <title>Bridging the Gap: Combining Genomics and Transcriptomics Approaches to Understand Stylosanthes scabra, an Orphan Legume from the Brazilian Caatinga.</title>
        <authorList>
            <person name="Ferreira-Neto J.R.C."/>
            <person name="da Silva M.D."/>
            <person name="Binneck E."/>
            <person name="de Melo N.F."/>
            <person name="da Silva R.H."/>
            <person name="de Melo A.L.T.M."/>
            <person name="Pandolfi V."/>
            <person name="Bustamante F.O."/>
            <person name="Brasileiro-Vidal A.C."/>
            <person name="Benko-Iseppon A.M."/>
        </authorList>
    </citation>
    <scope>NUCLEOTIDE SEQUENCE [LARGE SCALE GENOMIC DNA]</scope>
    <source>
        <tissue evidence="10">Leaves</tissue>
    </source>
</reference>
<keyword evidence="3" id="KW-0808">Transferase</keyword>
<gene>
    <name evidence="10" type="ORF">PIB30_075196</name>
</gene>
<dbReference type="PANTHER" id="PTHR48005:SF13">
    <property type="entry name" value="SERINE_THREONINE-PROTEIN KINASE DDB_G0278509-RELATED"/>
    <property type="match status" value="1"/>
</dbReference>
<dbReference type="InterPro" id="IPR011009">
    <property type="entry name" value="Kinase-like_dom_sf"/>
</dbReference>